<dbReference type="InterPro" id="IPR000649">
    <property type="entry name" value="IF-2B-related"/>
</dbReference>
<protein>
    <recommendedName>
        <fullName evidence="5">Methylthioribose-1-phosphate isomerase</fullName>
        <shortName evidence="5">M1Pi</shortName>
        <shortName evidence="5">MTR-1-P isomerase</shortName>
        <ecNumber evidence="5">5.3.1.23</ecNumber>
    </recommendedName>
    <alternativeName>
        <fullName evidence="5">S-methyl-5-thioribose-1-phosphate isomerase</fullName>
    </alternativeName>
</protein>
<proteinExistence type="inferred from homology"/>
<dbReference type="GO" id="GO:0046523">
    <property type="term" value="F:S-methyl-5-thioribose-1-phosphate isomerase activity"/>
    <property type="evidence" value="ECO:0007669"/>
    <property type="project" value="UniProtKB-UniRule"/>
</dbReference>
<dbReference type="GO" id="GO:0019509">
    <property type="term" value="P:L-methionine salvage from methylthioadenosine"/>
    <property type="evidence" value="ECO:0007669"/>
    <property type="project" value="UniProtKB-UniRule"/>
</dbReference>
<dbReference type="Pfam" id="PF01008">
    <property type="entry name" value="IF-2B"/>
    <property type="match status" value="1"/>
</dbReference>
<evidence type="ECO:0000256" key="4">
    <source>
        <dbReference type="ARBA" id="ARBA00058145"/>
    </source>
</evidence>
<reference evidence="6" key="1">
    <citation type="journal article" date="2020" name="mSystems">
        <title>Genome- and Community-Level Interaction Insights into Carbon Utilization and Element Cycling Functions of Hydrothermarchaeota in Hydrothermal Sediment.</title>
        <authorList>
            <person name="Zhou Z."/>
            <person name="Liu Y."/>
            <person name="Xu W."/>
            <person name="Pan J."/>
            <person name="Luo Z.H."/>
            <person name="Li M."/>
        </authorList>
    </citation>
    <scope>NUCLEOTIDE SEQUENCE [LARGE SCALE GENOMIC DNA]</scope>
    <source>
        <strain evidence="6">HyVt-458</strain>
    </source>
</reference>
<comment type="function">
    <text evidence="4">Catalyzes the interconversion of methylthioribose-1-phosphate (MTR-1-P) into methylthioribulose-1-phosphate (MTRu-1-P). Also catalyzes the interconversion of 5-deoxyribose 1-phosphate and 5-deoxyribulose 1-phosphate. Part of a bifunctional DHAP-shunt salvage pathway for SAM by-products.</text>
</comment>
<dbReference type="FunFam" id="1.20.120.420:FF:000003">
    <property type="entry name" value="Methylthioribose-1-phosphate isomerase"/>
    <property type="match status" value="1"/>
</dbReference>
<dbReference type="InterPro" id="IPR011559">
    <property type="entry name" value="Initiation_fac_2B_a/b/d"/>
</dbReference>
<dbReference type="NCBIfam" id="NF004326">
    <property type="entry name" value="PRK05720.1"/>
    <property type="match status" value="1"/>
</dbReference>
<gene>
    <name evidence="5 6" type="primary">mtnA</name>
    <name evidence="6" type="ORF">ENJ12_06680</name>
</gene>
<sequence>MKTIKLDRPAAPDDAALWQDGELLLLDQRLLPQEEKFIHCENAANVASAIADMVVRGAPAIGVTAAYGVVLAARDAWRGAGPGWKQAMQDDLSRLEAARPTAVNLAWAIARMGQLVQTLADDADPEPALLAEARAIHDEDIAANHVLGDLGASLIEKRTAVITHCNAGALATGGYGTALGVIRSAWAAGKLTQVYADETRPWLQGSRLTAWELVRDGIPVSLLADGAAAARLAAGGVDWVIVGSDRIAANGDVANKIGTYSLALVAKAHGVKVMVAAPTSTIDMHCPSGADIPIETRDSEELLSCGGKRVASAGANAWNPVFDVTPAGLVDAIVTEKGIIRSPDVKKLRQHMI</sequence>
<feature type="binding site" evidence="5">
    <location>
        <begin position="56"/>
        <end position="58"/>
    </location>
    <ligand>
        <name>substrate</name>
    </ligand>
</feature>
<keyword evidence="5" id="KW-0486">Methionine biosynthesis</keyword>
<feature type="active site" description="Proton donor" evidence="5">
    <location>
        <position position="245"/>
    </location>
</feature>
<dbReference type="EMBL" id="DRLF01000232">
    <property type="protein sequence ID" value="HEC06516.1"/>
    <property type="molecule type" value="Genomic_DNA"/>
</dbReference>
<dbReference type="PANTHER" id="PTHR43475">
    <property type="entry name" value="METHYLTHIORIBOSE-1-PHOSPHATE ISOMERASE"/>
    <property type="match status" value="1"/>
</dbReference>
<evidence type="ECO:0000313" key="6">
    <source>
        <dbReference type="EMBL" id="HEC06516.1"/>
    </source>
</evidence>
<dbReference type="FunFam" id="3.40.50.10470:FF:000006">
    <property type="entry name" value="Methylthioribose-1-phosphate isomerase"/>
    <property type="match status" value="1"/>
</dbReference>
<keyword evidence="1 5" id="KW-0413">Isomerase</keyword>
<name>A0A831WFF4_9GAMM</name>
<feature type="binding site" evidence="5">
    <location>
        <position position="204"/>
    </location>
    <ligand>
        <name>substrate</name>
    </ligand>
</feature>
<evidence type="ECO:0000256" key="1">
    <source>
        <dbReference type="ARBA" id="ARBA00023235"/>
    </source>
</evidence>
<dbReference type="Proteomes" id="UP000886339">
    <property type="component" value="Unassembled WGS sequence"/>
</dbReference>
<comment type="caution">
    <text evidence="6">The sequence shown here is derived from an EMBL/GenBank/DDBJ whole genome shotgun (WGS) entry which is preliminary data.</text>
</comment>
<keyword evidence="5" id="KW-0028">Amino-acid biosynthesis</keyword>
<comment type="similarity">
    <text evidence="5">Belongs to the EIF-2B alpha/beta/delta subunits family. MtnA subfamily.</text>
</comment>
<evidence type="ECO:0000256" key="5">
    <source>
        <dbReference type="HAMAP-Rule" id="MF_01678"/>
    </source>
</evidence>
<dbReference type="Gene3D" id="1.20.120.420">
    <property type="entry name" value="translation initiation factor eif-2b, domain 1"/>
    <property type="match status" value="1"/>
</dbReference>
<dbReference type="UniPathway" id="UPA00904">
    <property type="reaction ID" value="UER00874"/>
</dbReference>
<evidence type="ECO:0000256" key="3">
    <source>
        <dbReference type="ARBA" id="ARBA00051169"/>
    </source>
</evidence>
<dbReference type="InterPro" id="IPR005251">
    <property type="entry name" value="IF-M1Pi"/>
</dbReference>
<dbReference type="InterPro" id="IPR042529">
    <property type="entry name" value="IF_2B-like_C"/>
</dbReference>
<comment type="catalytic activity">
    <reaction evidence="2">
        <text>5-deoxy-alpha-D-ribose 1-phosphate = 5-deoxy-D-ribulose 1-phosphate</text>
        <dbReference type="Rhea" id="RHEA:61296"/>
        <dbReference type="ChEBI" id="CHEBI:58749"/>
        <dbReference type="ChEBI" id="CHEBI:144504"/>
    </reaction>
    <physiologicalReaction direction="left-to-right" evidence="2">
        <dbReference type="Rhea" id="RHEA:61297"/>
    </physiologicalReaction>
</comment>
<dbReference type="PANTHER" id="PTHR43475:SF1">
    <property type="entry name" value="METHYLTHIORIBOSE-1-PHOSPHATE ISOMERASE"/>
    <property type="match status" value="1"/>
</dbReference>
<dbReference type="EC" id="5.3.1.23" evidence="5"/>
<dbReference type="NCBIfam" id="TIGR00524">
    <property type="entry name" value="eIF-2B_rel"/>
    <property type="match status" value="1"/>
</dbReference>
<dbReference type="NCBIfam" id="TIGR00512">
    <property type="entry name" value="salvage_mtnA"/>
    <property type="match status" value="1"/>
</dbReference>
<comment type="pathway">
    <text evidence="5">Amino-acid biosynthesis; L-methionine biosynthesis via salvage pathway; L-methionine from S-methyl-5-thio-alpha-D-ribose 1-phosphate: step 1/6.</text>
</comment>
<dbReference type="SUPFAM" id="SSF100950">
    <property type="entry name" value="NagB/RpiA/CoA transferase-like"/>
    <property type="match status" value="1"/>
</dbReference>
<feature type="site" description="Transition state stabilizer" evidence="5">
    <location>
        <position position="165"/>
    </location>
</feature>
<feature type="binding site" evidence="5">
    <location>
        <begin position="255"/>
        <end position="256"/>
    </location>
    <ligand>
        <name>substrate</name>
    </ligand>
</feature>
<dbReference type="InterPro" id="IPR037171">
    <property type="entry name" value="NagB/RpiA_transferase-like"/>
</dbReference>
<dbReference type="AlphaFoldDB" id="A0A831WFF4"/>
<dbReference type="InterPro" id="IPR027363">
    <property type="entry name" value="M1Pi_N"/>
</dbReference>
<accession>A0A831WFF4</accession>
<dbReference type="Gene3D" id="3.40.50.10470">
    <property type="entry name" value="Translation initiation factor eif-2b, domain 2"/>
    <property type="match status" value="1"/>
</dbReference>
<organism evidence="6">
    <name type="scientific">Thiolapillus brandeum</name>
    <dbReference type="NCBI Taxonomy" id="1076588"/>
    <lineage>
        <taxon>Bacteria</taxon>
        <taxon>Pseudomonadati</taxon>
        <taxon>Pseudomonadota</taxon>
        <taxon>Gammaproteobacteria</taxon>
        <taxon>Chromatiales</taxon>
        <taxon>Sedimenticolaceae</taxon>
        <taxon>Thiolapillus</taxon>
    </lineage>
</organism>
<comment type="catalytic activity">
    <reaction evidence="3">
        <text>5-(methylsulfanyl)-alpha-D-ribose 1-phosphate = 5-(methylsulfanyl)-D-ribulose 1-phosphate</text>
        <dbReference type="Rhea" id="RHEA:19989"/>
        <dbReference type="ChEBI" id="CHEBI:58533"/>
        <dbReference type="ChEBI" id="CHEBI:58548"/>
        <dbReference type="EC" id="5.3.1.23"/>
    </reaction>
    <physiologicalReaction direction="left-to-right" evidence="3">
        <dbReference type="Rhea" id="RHEA:19990"/>
    </physiologicalReaction>
</comment>
<feature type="binding site" evidence="5">
    <location>
        <position position="99"/>
    </location>
    <ligand>
        <name>substrate</name>
    </ligand>
</feature>
<evidence type="ECO:0000256" key="2">
    <source>
        <dbReference type="ARBA" id="ARBA00050906"/>
    </source>
</evidence>
<dbReference type="HAMAP" id="MF_01678">
    <property type="entry name" value="Salvage_MtnA"/>
    <property type="match status" value="1"/>
</dbReference>